<proteinExistence type="predicted"/>
<keyword evidence="1" id="KW-0472">Membrane</keyword>
<name>A0ABY7STG8_9RHOB</name>
<organism evidence="2 3">
    <name type="scientific">Paracoccus stylophorae</name>
    <dbReference type="NCBI Taxonomy" id="659350"/>
    <lineage>
        <taxon>Bacteria</taxon>
        <taxon>Pseudomonadati</taxon>
        <taxon>Pseudomonadota</taxon>
        <taxon>Alphaproteobacteria</taxon>
        <taxon>Rhodobacterales</taxon>
        <taxon>Paracoccaceae</taxon>
        <taxon>Paracoccus</taxon>
    </lineage>
</organism>
<sequence>MREDHSTKSAGGLVQDAMSNVSALVRNEVDLARAEINENLTKAGVAAGMIAAGAIVVLVALNVLAAALVAALTEAGLDGGWAALIVGVVLAVIAYVMIQKGMNDLKLSSLAPTRTAKNVRRDAEAVKDVYDDK</sequence>
<gene>
    <name evidence="2" type="ORF">JHW45_14825</name>
</gene>
<dbReference type="RefSeq" id="WP_272858378.1">
    <property type="nucleotide sequence ID" value="NZ_CP067134.1"/>
</dbReference>
<feature type="transmembrane region" description="Helical" evidence="1">
    <location>
        <begin position="79"/>
        <end position="98"/>
    </location>
</feature>
<evidence type="ECO:0000313" key="3">
    <source>
        <dbReference type="Proteomes" id="UP001218412"/>
    </source>
</evidence>
<evidence type="ECO:0000313" key="2">
    <source>
        <dbReference type="EMBL" id="WCR10319.1"/>
    </source>
</evidence>
<feature type="transmembrane region" description="Helical" evidence="1">
    <location>
        <begin position="43"/>
        <end position="73"/>
    </location>
</feature>
<dbReference type="EMBL" id="CP067134">
    <property type="protein sequence ID" value="WCR10319.1"/>
    <property type="molecule type" value="Genomic_DNA"/>
</dbReference>
<accession>A0ABY7STG8</accession>
<evidence type="ECO:0000256" key="1">
    <source>
        <dbReference type="SAM" id="Phobius"/>
    </source>
</evidence>
<keyword evidence="3" id="KW-1185">Reference proteome</keyword>
<keyword evidence="1" id="KW-0812">Transmembrane</keyword>
<dbReference type="InterPro" id="IPR009937">
    <property type="entry name" value="Phage_holin_3_6"/>
</dbReference>
<reference evidence="2 3" key="1">
    <citation type="submission" date="2021-01" db="EMBL/GenBank/DDBJ databases">
        <title>Biogeographic distribution of Paracoccus.</title>
        <authorList>
            <person name="Hollensteiner J."/>
            <person name="Leineberger J."/>
            <person name="Brinkhoff T."/>
            <person name="Daniel R."/>
        </authorList>
    </citation>
    <scope>NUCLEOTIDE SEQUENCE [LARGE SCALE GENOMIC DNA]</scope>
    <source>
        <strain evidence="2 3">LMG25392</strain>
    </source>
</reference>
<dbReference type="Proteomes" id="UP001218412">
    <property type="component" value="Chromosome"/>
</dbReference>
<dbReference type="Pfam" id="PF07332">
    <property type="entry name" value="Phage_holin_3_6"/>
    <property type="match status" value="1"/>
</dbReference>
<protein>
    <submittedName>
        <fullName evidence="2">Phage holin family protein</fullName>
    </submittedName>
</protein>
<keyword evidence="1" id="KW-1133">Transmembrane helix</keyword>